<keyword evidence="2" id="KW-1185">Reference proteome</keyword>
<name>A0A0D7ATI3_9AGAR</name>
<gene>
    <name evidence="1" type="ORF">CYLTODRAFT_459785</name>
</gene>
<dbReference type="AlphaFoldDB" id="A0A0D7ATI3"/>
<dbReference type="OrthoDB" id="3232239at2759"/>
<evidence type="ECO:0000313" key="1">
    <source>
        <dbReference type="EMBL" id="KIY61532.1"/>
    </source>
</evidence>
<organism evidence="1 2">
    <name type="scientific">Cylindrobasidium torrendii FP15055 ss-10</name>
    <dbReference type="NCBI Taxonomy" id="1314674"/>
    <lineage>
        <taxon>Eukaryota</taxon>
        <taxon>Fungi</taxon>
        <taxon>Dikarya</taxon>
        <taxon>Basidiomycota</taxon>
        <taxon>Agaricomycotina</taxon>
        <taxon>Agaricomycetes</taxon>
        <taxon>Agaricomycetidae</taxon>
        <taxon>Agaricales</taxon>
        <taxon>Marasmiineae</taxon>
        <taxon>Physalacriaceae</taxon>
        <taxon>Cylindrobasidium</taxon>
    </lineage>
</organism>
<reference evidence="1 2" key="1">
    <citation type="journal article" date="2015" name="Fungal Genet. Biol.">
        <title>Evolution of novel wood decay mechanisms in Agaricales revealed by the genome sequences of Fistulina hepatica and Cylindrobasidium torrendii.</title>
        <authorList>
            <person name="Floudas D."/>
            <person name="Held B.W."/>
            <person name="Riley R."/>
            <person name="Nagy L.G."/>
            <person name="Koehler G."/>
            <person name="Ransdell A.S."/>
            <person name="Younus H."/>
            <person name="Chow J."/>
            <person name="Chiniquy J."/>
            <person name="Lipzen A."/>
            <person name="Tritt A."/>
            <person name="Sun H."/>
            <person name="Haridas S."/>
            <person name="LaButti K."/>
            <person name="Ohm R.A."/>
            <person name="Kues U."/>
            <person name="Blanchette R.A."/>
            <person name="Grigoriev I.V."/>
            <person name="Minto R.E."/>
            <person name="Hibbett D.S."/>
        </authorList>
    </citation>
    <scope>NUCLEOTIDE SEQUENCE [LARGE SCALE GENOMIC DNA]</scope>
    <source>
        <strain evidence="1 2">FP15055 ss-10</strain>
    </source>
</reference>
<dbReference type="Proteomes" id="UP000054007">
    <property type="component" value="Unassembled WGS sequence"/>
</dbReference>
<sequence length="168" mass="19029">MSLPLEIWQIVLESIPPGDKHTLSSLALVSRVVYAAAFPVLYFEVQITGRESQERFYERIQLDDPFNPAGYVREYTVIVASSDIASGNPYAHLNLGALARMQHLCKLAVKRGNRVANYTVTNTIEDPSWALPELRELRIRVHLYLTRSRFIKPGAPVSSTRLNKPEFC</sequence>
<accession>A0A0D7ATI3</accession>
<evidence type="ECO:0000313" key="2">
    <source>
        <dbReference type="Proteomes" id="UP000054007"/>
    </source>
</evidence>
<protein>
    <recommendedName>
        <fullName evidence="3">F-box domain-containing protein</fullName>
    </recommendedName>
</protein>
<dbReference type="EMBL" id="KN880922">
    <property type="protein sequence ID" value="KIY61532.1"/>
    <property type="molecule type" value="Genomic_DNA"/>
</dbReference>
<proteinExistence type="predicted"/>
<evidence type="ECO:0008006" key="3">
    <source>
        <dbReference type="Google" id="ProtNLM"/>
    </source>
</evidence>